<dbReference type="InterPro" id="IPR049704">
    <property type="entry name" value="Aminotrans_3_PPA_site"/>
</dbReference>
<name>A0ABV5GPJ1_9FLAO</name>
<dbReference type="SUPFAM" id="SSF56112">
    <property type="entry name" value="Protein kinase-like (PK-like)"/>
    <property type="match status" value="1"/>
</dbReference>
<dbReference type="GO" id="GO:0008483">
    <property type="term" value="F:transaminase activity"/>
    <property type="evidence" value="ECO:0007669"/>
    <property type="project" value="UniProtKB-KW"/>
</dbReference>
<dbReference type="Gene3D" id="3.30.200.20">
    <property type="entry name" value="Phosphorylase Kinase, domain 1"/>
    <property type="match status" value="1"/>
</dbReference>
<protein>
    <submittedName>
        <fullName evidence="5">Aminotransferase class III-fold pyridoxal phosphate-dependent enzyme</fullName>
    </submittedName>
</protein>
<dbReference type="InterPro" id="IPR015421">
    <property type="entry name" value="PyrdxlP-dep_Trfase_major"/>
</dbReference>
<sequence length="758" mass="86184">MTTTIQSYLSEEINSIIQLGGYDNLNYLIKTNTSKYILKTYPYNEDTYDLLTEENRVLTHLQNFKDTETPHPIKFNNNETLLNININNEERICRLLSYIEGQFLGETKINSEELLSSLGKTIATLNNNLKKFKSYFYKSRKWEWNIENLYLNKKYLDDIDKVENKRVATYFIDQFDANVIPKAEELRKSIIHNDINEWNVLIKDNNISGIIDFGDVTYSFTINELAIAIIYATYNNETYLTNALSIIKSYHEAKPLTNIEIDSLYYIIAARLVISVCNSAHVRKTNPENDHAFISEEKAWKMLHYLVATNPIYFSNTIKETLGFKIKTLPNIEQVKEKRHQHLAKILSVSYKKPIYVEKATFQYMYDAYGNTFLDAYNNIPHVGHSHPKVVKAGQEQMAKLNTNTRYLYEILNIYAEKLLSKFPPSLSKVFFVTSGSEANDLAIRMAKKHTGHSNVMVVEHGYHGHTQADIDISDYKFNNPKGQGQKKHVVKTIIPDTYRGRFTKNDGTAGKQYAEIAINDIKTSPNKIAAFIAEPIVGCGGQIPLAKGYLKPVYEAIRAQDGICISDEVQTGFGRLGDHFWGYEAENVIPDMVVIGKPIGNGHPMAAVICTDEIADSFNTGVEFFTSFGGNPVSCAIGLAVLEVIEEENLQENARIIGNYYKEEFALLQKKFPCIGDIRGSGLFLGFDIIKDNTTEADTELAHHIKNELRERNILISTDGPADNVLKTKPPLIFTKKDVDIVIQNTKIILENHYNEK</sequence>
<dbReference type="SUPFAM" id="SSF53383">
    <property type="entry name" value="PLP-dependent transferases"/>
    <property type="match status" value="1"/>
</dbReference>
<evidence type="ECO:0000259" key="4">
    <source>
        <dbReference type="Pfam" id="PF01636"/>
    </source>
</evidence>
<dbReference type="InterPro" id="IPR015424">
    <property type="entry name" value="PyrdxlP-dep_Trfase"/>
</dbReference>
<feature type="domain" description="Aminoglycoside phosphotransferase" evidence="4">
    <location>
        <begin position="20"/>
        <end position="231"/>
    </location>
</feature>
<dbReference type="InterPro" id="IPR011009">
    <property type="entry name" value="Kinase-like_dom_sf"/>
</dbReference>
<dbReference type="Gene3D" id="3.90.1200.10">
    <property type="match status" value="1"/>
</dbReference>
<dbReference type="InterPro" id="IPR002575">
    <property type="entry name" value="Aminoglycoside_PTrfase"/>
</dbReference>
<keyword evidence="3" id="KW-0663">Pyridoxal phosphate</keyword>
<dbReference type="RefSeq" id="WP_236457787.1">
    <property type="nucleotide sequence ID" value="NZ_CBCSGE010000005.1"/>
</dbReference>
<keyword evidence="5" id="KW-0808">Transferase</keyword>
<evidence type="ECO:0000256" key="3">
    <source>
        <dbReference type="ARBA" id="ARBA00022898"/>
    </source>
</evidence>
<dbReference type="InterPro" id="IPR005814">
    <property type="entry name" value="Aminotrans_3"/>
</dbReference>
<evidence type="ECO:0000256" key="2">
    <source>
        <dbReference type="ARBA" id="ARBA00008954"/>
    </source>
</evidence>
<accession>A0ABV5GPJ1</accession>
<proteinExistence type="inferred from homology"/>
<dbReference type="PANTHER" id="PTHR45688:SF13">
    <property type="entry name" value="ALANINE--GLYOXYLATE AMINOTRANSFERASE 2-LIKE"/>
    <property type="match status" value="1"/>
</dbReference>
<gene>
    <name evidence="5" type="ORF">ACFFVF_12280</name>
</gene>
<dbReference type="InterPro" id="IPR015422">
    <property type="entry name" value="PyrdxlP-dep_Trfase_small"/>
</dbReference>
<comment type="similarity">
    <text evidence="2">Belongs to the class-III pyridoxal-phosphate-dependent aminotransferase family.</text>
</comment>
<organism evidence="5 6">
    <name type="scientific">Flavobacterium jumunjinense</name>
    <dbReference type="NCBI Taxonomy" id="998845"/>
    <lineage>
        <taxon>Bacteria</taxon>
        <taxon>Pseudomonadati</taxon>
        <taxon>Bacteroidota</taxon>
        <taxon>Flavobacteriia</taxon>
        <taxon>Flavobacteriales</taxon>
        <taxon>Flavobacteriaceae</taxon>
        <taxon>Flavobacterium</taxon>
    </lineage>
</organism>
<dbReference type="Gene3D" id="3.40.640.10">
    <property type="entry name" value="Type I PLP-dependent aspartate aminotransferase-like (Major domain)"/>
    <property type="match status" value="1"/>
</dbReference>
<dbReference type="PANTHER" id="PTHR45688">
    <property type="match status" value="1"/>
</dbReference>
<dbReference type="PROSITE" id="PS00600">
    <property type="entry name" value="AA_TRANSFER_CLASS_3"/>
    <property type="match status" value="1"/>
</dbReference>
<comment type="caution">
    <text evidence="5">The sequence shown here is derived from an EMBL/GenBank/DDBJ whole genome shotgun (WGS) entry which is preliminary data.</text>
</comment>
<evidence type="ECO:0000313" key="5">
    <source>
        <dbReference type="EMBL" id="MFB9097298.1"/>
    </source>
</evidence>
<dbReference type="CDD" id="cd00610">
    <property type="entry name" value="OAT_like"/>
    <property type="match status" value="1"/>
</dbReference>
<dbReference type="Gene3D" id="3.90.1150.10">
    <property type="entry name" value="Aspartate Aminotransferase, domain 1"/>
    <property type="match status" value="1"/>
</dbReference>
<comment type="cofactor">
    <cofactor evidence="1">
        <name>pyridoxal 5'-phosphate</name>
        <dbReference type="ChEBI" id="CHEBI:597326"/>
    </cofactor>
</comment>
<keyword evidence="5" id="KW-0032">Aminotransferase</keyword>
<dbReference type="Proteomes" id="UP001589607">
    <property type="component" value="Unassembled WGS sequence"/>
</dbReference>
<keyword evidence="6" id="KW-1185">Reference proteome</keyword>
<dbReference type="Pfam" id="PF00202">
    <property type="entry name" value="Aminotran_3"/>
    <property type="match status" value="1"/>
</dbReference>
<dbReference type="EMBL" id="JBHMEY010000042">
    <property type="protein sequence ID" value="MFB9097298.1"/>
    <property type="molecule type" value="Genomic_DNA"/>
</dbReference>
<dbReference type="Pfam" id="PF01636">
    <property type="entry name" value="APH"/>
    <property type="match status" value="1"/>
</dbReference>
<evidence type="ECO:0000313" key="6">
    <source>
        <dbReference type="Proteomes" id="UP001589607"/>
    </source>
</evidence>
<evidence type="ECO:0000256" key="1">
    <source>
        <dbReference type="ARBA" id="ARBA00001933"/>
    </source>
</evidence>
<reference evidence="5 6" key="1">
    <citation type="submission" date="2024-09" db="EMBL/GenBank/DDBJ databases">
        <authorList>
            <person name="Sun Q."/>
            <person name="Mori K."/>
        </authorList>
    </citation>
    <scope>NUCLEOTIDE SEQUENCE [LARGE SCALE GENOMIC DNA]</scope>
    <source>
        <strain evidence="5 6">CECT 7955</strain>
    </source>
</reference>